<name>A0ABQ6H1R5_9GAMM</name>
<dbReference type="InterPro" id="IPR032710">
    <property type="entry name" value="NTF2-like_dom_sf"/>
</dbReference>
<dbReference type="Gene3D" id="3.10.450.50">
    <property type="match status" value="1"/>
</dbReference>
<accession>A0ABQ6H1R5</accession>
<dbReference type="RefSeq" id="WP_284207495.1">
    <property type="nucleotide sequence ID" value="NZ_BSSU01000007.1"/>
</dbReference>
<dbReference type="EMBL" id="BSSU01000007">
    <property type="protein sequence ID" value="GLX82138.1"/>
    <property type="molecule type" value="Genomic_DNA"/>
</dbReference>
<dbReference type="SUPFAM" id="SSF54427">
    <property type="entry name" value="NTF2-like"/>
    <property type="match status" value="1"/>
</dbReference>
<keyword evidence="3" id="KW-1185">Reference proteome</keyword>
<sequence length="133" mass="15087">MIEQWHQVVKSRDLSALSELIADNAVLHSPVIHRQIAGKKMVQMYLTAAFHTFLNDTFTYITEAHAQPETGQKVVLEFTTEINGIFVNGIDMITFDSEGKIIEFKVMVRPFKALNLINEHMMASLEKLGMSFS</sequence>
<dbReference type="Proteomes" id="UP001157133">
    <property type="component" value="Unassembled WGS sequence"/>
</dbReference>
<feature type="domain" description="SnoaL-like" evidence="1">
    <location>
        <begin position="2"/>
        <end position="103"/>
    </location>
</feature>
<organism evidence="2 3">
    <name type="scientific">Thalassotalea eurytherma</name>
    <dbReference type="NCBI Taxonomy" id="1144278"/>
    <lineage>
        <taxon>Bacteria</taxon>
        <taxon>Pseudomonadati</taxon>
        <taxon>Pseudomonadota</taxon>
        <taxon>Gammaproteobacteria</taxon>
        <taxon>Alteromonadales</taxon>
        <taxon>Colwelliaceae</taxon>
        <taxon>Thalassotalea</taxon>
    </lineage>
</organism>
<dbReference type="Pfam" id="PF12680">
    <property type="entry name" value="SnoaL_2"/>
    <property type="match status" value="1"/>
</dbReference>
<evidence type="ECO:0000313" key="2">
    <source>
        <dbReference type="EMBL" id="GLX82138.1"/>
    </source>
</evidence>
<evidence type="ECO:0000313" key="3">
    <source>
        <dbReference type="Proteomes" id="UP001157133"/>
    </source>
</evidence>
<gene>
    <name evidence="2" type="ORF">theurythT_15900</name>
</gene>
<protein>
    <recommendedName>
        <fullName evidence="1">SnoaL-like domain-containing protein</fullName>
    </recommendedName>
</protein>
<reference evidence="2 3" key="1">
    <citation type="submission" date="2023-03" db="EMBL/GenBank/DDBJ databases">
        <title>Draft genome sequence of Thalassotalea eurytherma JCM 18482T.</title>
        <authorList>
            <person name="Sawabe T."/>
        </authorList>
    </citation>
    <scope>NUCLEOTIDE SEQUENCE [LARGE SCALE GENOMIC DNA]</scope>
    <source>
        <strain evidence="2 3">JCM 18482</strain>
    </source>
</reference>
<proteinExistence type="predicted"/>
<dbReference type="InterPro" id="IPR037401">
    <property type="entry name" value="SnoaL-like"/>
</dbReference>
<comment type="caution">
    <text evidence="2">The sequence shown here is derived from an EMBL/GenBank/DDBJ whole genome shotgun (WGS) entry which is preliminary data.</text>
</comment>
<evidence type="ECO:0000259" key="1">
    <source>
        <dbReference type="Pfam" id="PF12680"/>
    </source>
</evidence>